<name>A0A5C1QL46_9SPIO</name>
<dbReference type="KEGG" id="ock:EXM22_08690"/>
<keyword evidence="3" id="KW-1185">Reference proteome</keyword>
<dbReference type="OrthoDB" id="9808813at2"/>
<dbReference type="EMBL" id="CP036150">
    <property type="protein sequence ID" value="QEN08058.1"/>
    <property type="molecule type" value="Genomic_DNA"/>
</dbReference>
<evidence type="ECO:0000313" key="3">
    <source>
        <dbReference type="Proteomes" id="UP000324209"/>
    </source>
</evidence>
<feature type="region of interest" description="Disordered" evidence="1">
    <location>
        <begin position="421"/>
        <end position="440"/>
    </location>
</feature>
<gene>
    <name evidence="2" type="ORF">EXM22_08690</name>
</gene>
<dbReference type="RefSeq" id="WP_149486138.1">
    <property type="nucleotide sequence ID" value="NZ_CP036150.1"/>
</dbReference>
<sequence>MKQKTFLFIITAYFFLLVFSPLLIGAQETEDITKEENETYPLDSEEGEEAPEHIFDLDLGGVNTDIFWEGFWRYSLSYGTGYEIDSGEFIFPQAYPGLQQGLEFSQEPDFFLSVLLMNHYFLETSFTQGYDKNTYAMGYVGDESTSLKEVRIGNAGIGIGEYEGIDVSSPKYNTPGIMASFETTRSRHEIMVRYDPTEMETKEFLGEYEIDGETLELSSFQDGQNFILPNTNISNLTVYQQSSTGEYTGSDGRRYTSRDIAYTADLTEGFVNLQEASSGRVLVYYTQGGSPVGSSGISKDFIMAPDARGRPDPTEDLLPFGWDEENPYDLDGRDFRDSSLVTIDGHDALMVHNPGEFSNFQMYNRYLFYTNLPSESWRTIVSLVDSDGLSEDDLPYVYLRETDDLDRRILRVVLENTENRSPDNRVPFAPGNPEVYGPGRVSDGDEISRELLIAVKKDSSNYYLGTNLIEGSVKVYVNGIEDKTAEVNYETGEVFFARYIFPEDSIEIDYRTESVGLTGGDLFLAQGNRLFLNDNMTVELAESLRWTLPEDQVTDEAGESPGLIELAGTWFYDTENLDMMVNTSLNISTSDTAGNLRLLGMDESGFSFSLTADQLVPSELSLTPSLTDTPDSQDRKALIYKDFTSSNNTGQTYLNDYSWAGVSIDTSEEGPSIAASSSDDPFSSRVMVMSYDLGKEEWSAGDFLPVDSDMIDLSSYSELSFYLYRQNLGEDNLKLKVRIGENGEYDDLDEDGSTDSGDSQYVIERDLTDQIPADAQTWEQVSILLTEEEQKKLSRVRSFRFILESTDSGRSEGELLVGGFRGEGSPLQMSVIDATDTQRDAEDLDVRERSDTVLSQKFPEVLSIFHPDDEDQKVLELSWGAESTGGEALDSEDTISGTAWFNAVPVTDYGSFSLYVKNDSTQGAGSFSVTDSSGKGVIVEYEPGSTQWEKLTVDLQNGSAGFSGASRVTALTMDKDARDFSRFNMTRSGVPSASMEIDEVHFSDPTFSTGTSIETQVEYSKPGVIYTSAGGFPLMADFDVMSRFNYTNNTSDSYFNTDENRLESQLSSGIDLLNIRLQGDVEMVWTEDETLYSGGHLVRIPSQSRFGWVSDSYSRTFYPGDDTMARSNVIHLSPLPSLTLEAEGSSTASEDEIIQGWGGLLDISPKSKSSMDFSFDLYQTSDWVSDSTDYFTEWSRDFQYLKPLKEDISSREGLSALNVQRQSQALGFSWETRLEYDALQQVEWQQENRWYSDLSFPMEISSSTRPWTITPGYRRELVQKVYPEQNNSFGDDLDTLFSVTASQFPLVNFIPFYEIFGHDNMGDFERTLTMTDDSEYTPEAYIGFTRFSGSHYSDLFIPSSMDFAVQREYYKKDDTLYLENNWSVQVLQTALNLFGEWGRYPHFDFYATDEISSSLQLVMGGRDLWTPEPEEIIYQNYLTLKGESDWEIVLDNRYTQKWLSEYIQDDFQLIFRWFEQEQPYFNFPFMDYLVMKPSRMQHEEKLIFTGYFDQDDSTETSFDTTLRHESKLVITGLGSITGWMALGLGGQEEVFRNGFELGLELEMSF</sequence>
<dbReference type="Proteomes" id="UP000324209">
    <property type="component" value="Chromosome"/>
</dbReference>
<evidence type="ECO:0000256" key="1">
    <source>
        <dbReference type="SAM" id="MobiDB-lite"/>
    </source>
</evidence>
<evidence type="ECO:0000313" key="2">
    <source>
        <dbReference type="EMBL" id="QEN08058.1"/>
    </source>
</evidence>
<organism evidence="2 3">
    <name type="scientific">Oceanispirochaeta crateris</name>
    <dbReference type="NCBI Taxonomy" id="2518645"/>
    <lineage>
        <taxon>Bacteria</taxon>
        <taxon>Pseudomonadati</taxon>
        <taxon>Spirochaetota</taxon>
        <taxon>Spirochaetia</taxon>
        <taxon>Spirochaetales</taxon>
        <taxon>Spirochaetaceae</taxon>
        <taxon>Oceanispirochaeta</taxon>
    </lineage>
</organism>
<proteinExistence type="predicted"/>
<reference evidence="2 3" key="1">
    <citation type="submission" date="2019-02" db="EMBL/GenBank/DDBJ databases">
        <title>Complete Genome Sequence and Methylome Analysis of free living Spirochaetas.</title>
        <authorList>
            <person name="Fomenkov A."/>
            <person name="Dubinina G."/>
            <person name="Leshcheva N."/>
            <person name="Mikheeva N."/>
            <person name="Grabovich M."/>
            <person name="Vincze T."/>
            <person name="Roberts R.J."/>
        </authorList>
    </citation>
    <scope>NUCLEOTIDE SEQUENCE [LARGE SCALE GENOMIC DNA]</scope>
    <source>
        <strain evidence="2 3">K2</strain>
    </source>
</reference>
<accession>A0A5C1QL46</accession>
<protein>
    <submittedName>
        <fullName evidence="2">Uncharacterized protein</fullName>
    </submittedName>
</protein>